<name>A0A391NZ34_9EUKA</name>
<keyword evidence="2" id="KW-1185">Reference proteome</keyword>
<evidence type="ECO:0008006" key="3">
    <source>
        <dbReference type="Google" id="ProtNLM"/>
    </source>
</evidence>
<dbReference type="InterPro" id="IPR012677">
    <property type="entry name" value="Nucleotide-bd_a/b_plait_sf"/>
</dbReference>
<reference evidence="1 2" key="1">
    <citation type="journal article" date="2018" name="PLoS ONE">
        <title>The draft genome of Kipferlia bialata reveals reductive genome evolution in fornicate parasites.</title>
        <authorList>
            <person name="Tanifuji G."/>
            <person name="Takabayashi S."/>
            <person name="Kume K."/>
            <person name="Takagi M."/>
            <person name="Nakayama T."/>
            <person name="Kamikawa R."/>
            <person name="Inagaki Y."/>
            <person name="Hashimoto T."/>
        </authorList>
    </citation>
    <scope>NUCLEOTIDE SEQUENCE [LARGE SCALE GENOMIC DNA]</scope>
    <source>
        <strain evidence="1">NY0173</strain>
    </source>
</reference>
<comment type="caution">
    <text evidence="1">The sequence shown here is derived from an EMBL/GenBank/DDBJ whole genome shotgun (WGS) entry which is preliminary data.</text>
</comment>
<accession>A0A391NZ34</accession>
<dbReference type="InterPro" id="IPR035979">
    <property type="entry name" value="RBD_domain_sf"/>
</dbReference>
<organism evidence="1 2">
    <name type="scientific">Kipferlia bialata</name>
    <dbReference type="NCBI Taxonomy" id="797122"/>
    <lineage>
        <taxon>Eukaryota</taxon>
        <taxon>Metamonada</taxon>
        <taxon>Carpediemonas-like organisms</taxon>
        <taxon>Kipferlia</taxon>
    </lineage>
</organism>
<protein>
    <recommendedName>
        <fullName evidence="3">RRM domain-containing protein</fullName>
    </recommendedName>
</protein>
<sequence length="151" mass="16059">MLKVSNLHPLVTDDELYDFCRGLVPVSSVCVHHLEGGASAECASISLFTSVGGEEDGMVAMDEGIDARREETETACTALDGLFLRGRILSVSIDSIHGHGVGQDIETQAEVGQRIGASVPDKTAEECCSVLISNLPPTYSEGALRRLARDI</sequence>
<dbReference type="EMBL" id="BDIP01006796">
    <property type="protein sequence ID" value="GCA64288.1"/>
    <property type="molecule type" value="Genomic_DNA"/>
</dbReference>
<gene>
    <name evidence="1" type="ORF">KIPB_013842</name>
</gene>
<dbReference type="GO" id="GO:0003676">
    <property type="term" value="F:nucleic acid binding"/>
    <property type="evidence" value="ECO:0007669"/>
    <property type="project" value="InterPro"/>
</dbReference>
<evidence type="ECO:0000313" key="2">
    <source>
        <dbReference type="Proteomes" id="UP000265618"/>
    </source>
</evidence>
<proteinExistence type="predicted"/>
<dbReference type="Proteomes" id="UP000265618">
    <property type="component" value="Unassembled WGS sequence"/>
</dbReference>
<evidence type="ECO:0000313" key="1">
    <source>
        <dbReference type="EMBL" id="GCA64288.1"/>
    </source>
</evidence>
<dbReference type="Gene3D" id="3.30.70.330">
    <property type="match status" value="1"/>
</dbReference>
<dbReference type="CDD" id="cd00590">
    <property type="entry name" value="RRM_SF"/>
    <property type="match status" value="1"/>
</dbReference>
<feature type="non-terminal residue" evidence="1">
    <location>
        <position position="151"/>
    </location>
</feature>
<dbReference type="SUPFAM" id="SSF54928">
    <property type="entry name" value="RNA-binding domain, RBD"/>
    <property type="match status" value="1"/>
</dbReference>
<dbReference type="AlphaFoldDB" id="A0A391NZ34"/>